<organism evidence="4 5">
    <name type="scientific">Nostoc flagelliforme FACHB-838</name>
    <dbReference type="NCBI Taxonomy" id="2692904"/>
    <lineage>
        <taxon>Bacteria</taxon>
        <taxon>Bacillati</taxon>
        <taxon>Cyanobacteriota</taxon>
        <taxon>Cyanophyceae</taxon>
        <taxon>Nostocales</taxon>
        <taxon>Nostocaceae</taxon>
        <taxon>Nostoc</taxon>
    </lineage>
</organism>
<evidence type="ECO:0000313" key="4">
    <source>
        <dbReference type="EMBL" id="MBD2533673.1"/>
    </source>
</evidence>
<keyword evidence="2" id="KW-0597">Phosphoprotein</keyword>
<protein>
    <submittedName>
        <fullName evidence="4">Acyl carrier protein</fullName>
    </submittedName>
</protein>
<dbReference type="InterPro" id="IPR036736">
    <property type="entry name" value="ACP-like_sf"/>
</dbReference>
<comment type="caution">
    <text evidence="4">The sequence shown here is derived from an EMBL/GenBank/DDBJ whole genome shotgun (WGS) entry which is preliminary data.</text>
</comment>
<dbReference type="SMART" id="SM00823">
    <property type="entry name" value="PKS_PP"/>
    <property type="match status" value="1"/>
</dbReference>
<reference evidence="4 5" key="1">
    <citation type="journal article" date="2020" name="ISME J.">
        <title>Comparative genomics reveals insights into cyanobacterial evolution and habitat adaptation.</title>
        <authorList>
            <person name="Chen M.Y."/>
            <person name="Teng W.K."/>
            <person name="Zhao L."/>
            <person name="Hu C.X."/>
            <person name="Zhou Y.K."/>
            <person name="Han B.P."/>
            <person name="Song L.R."/>
            <person name="Shu W.S."/>
        </authorList>
    </citation>
    <scope>NUCLEOTIDE SEQUENCE [LARGE SCALE GENOMIC DNA]</scope>
    <source>
        <strain evidence="4 5">FACHB-838</strain>
    </source>
</reference>
<evidence type="ECO:0000256" key="2">
    <source>
        <dbReference type="ARBA" id="ARBA00022553"/>
    </source>
</evidence>
<dbReference type="InterPro" id="IPR020806">
    <property type="entry name" value="PKS_PP-bd"/>
</dbReference>
<dbReference type="Pfam" id="PF00550">
    <property type="entry name" value="PP-binding"/>
    <property type="match status" value="1"/>
</dbReference>
<proteinExistence type="predicted"/>
<dbReference type="Proteomes" id="UP000623440">
    <property type="component" value="Unassembled WGS sequence"/>
</dbReference>
<sequence>MEVTSTITNNSIESQQNTLSAEVIQESIVAYIAELLEVEPQQVNVKASFTQYGLDSLSVVSLISHLESLTGQDLSPTLLYDLPSIEVLSQRLASGATKLEIAI</sequence>
<dbReference type="RefSeq" id="WP_190944230.1">
    <property type="nucleotide sequence ID" value="NZ_JACJSI010000108.1"/>
</dbReference>
<name>A0ABR8DWZ1_9NOSO</name>
<dbReference type="Gene3D" id="1.10.1200.10">
    <property type="entry name" value="ACP-like"/>
    <property type="match status" value="1"/>
</dbReference>
<dbReference type="PROSITE" id="PS50075">
    <property type="entry name" value="CARRIER"/>
    <property type="match status" value="1"/>
</dbReference>
<evidence type="ECO:0000259" key="3">
    <source>
        <dbReference type="PROSITE" id="PS50075"/>
    </source>
</evidence>
<accession>A0ABR8DWZ1</accession>
<dbReference type="InterPro" id="IPR009081">
    <property type="entry name" value="PP-bd_ACP"/>
</dbReference>
<evidence type="ECO:0000313" key="5">
    <source>
        <dbReference type="Proteomes" id="UP000623440"/>
    </source>
</evidence>
<dbReference type="EMBL" id="JACJSI010000108">
    <property type="protein sequence ID" value="MBD2533673.1"/>
    <property type="molecule type" value="Genomic_DNA"/>
</dbReference>
<gene>
    <name evidence="4" type="ORF">H6G97_30620</name>
</gene>
<keyword evidence="1" id="KW-0596">Phosphopantetheine</keyword>
<feature type="domain" description="Carrier" evidence="3">
    <location>
        <begin position="19"/>
        <end position="96"/>
    </location>
</feature>
<keyword evidence="5" id="KW-1185">Reference proteome</keyword>
<evidence type="ECO:0000256" key="1">
    <source>
        <dbReference type="ARBA" id="ARBA00022450"/>
    </source>
</evidence>
<dbReference type="SUPFAM" id="SSF47336">
    <property type="entry name" value="ACP-like"/>
    <property type="match status" value="1"/>
</dbReference>